<feature type="transmembrane region" description="Helical" evidence="2">
    <location>
        <begin position="237"/>
        <end position="259"/>
    </location>
</feature>
<feature type="region of interest" description="Disordered" evidence="1">
    <location>
        <begin position="1"/>
        <end position="77"/>
    </location>
</feature>
<organism evidence="3">
    <name type="scientific">Chromera velia CCMP2878</name>
    <dbReference type="NCBI Taxonomy" id="1169474"/>
    <lineage>
        <taxon>Eukaryota</taxon>
        <taxon>Sar</taxon>
        <taxon>Alveolata</taxon>
        <taxon>Colpodellida</taxon>
        <taxon>Chromeraceae</taxon>
        <taxon>Chromera</taxon>
    </lineage>
</organism>
<gene>
    <name evidence="3" type="ORF">Cvel_20800</name>
</gene>
<keyword evidence="2" id="KW-0472">Membrane</keyword>
<evidence type="ECO:0000256" key="1">
    <source>
        <dbReference type="SAM" id="MobiDB-lite"/>
    </source>
</evidence>
<proteinExistence type="predicted"/>
<protein>
    <submittedName>
        <fullName evidence="3">Uncharacterized protein</fullName>
    </submittedName>
</protein>
<evidence type="ECO:0000313" key="3">
    <source>
        <dbReference type="EMBL" id="CEM25344.1"/>
    </source>
</evidence>
<dbReference type="AlphaFoldDB" id="A0A0G4G904"/>
<keyword evidence="2" id="KW-1133">Transmembrane helix</keyword>
<dbReference type="VEuPathDB" id="CryptoDB:Cvel_20800"/>
<feature type="compositionally biased region" description="Basic and acidic residues" evidence="1">
    <location>
        <begin position="1"/>
        <end position="15"/>
    </location>
</feature>
<feature type="transmembrane region" description="Helical" evidence="2">
    <location>
        <begin position="85"/>
        <end position="106"/>
    </location>
</feature>
<reference evidence="3" key="1">
    <citation type="submission" date="2014-11" db="EMBL/GenBank/DDBJ databases">
        <authorList>
            <person name="Otto D Thomas"/>
            <person name="Naeem Raeece"/>
        </authorList>
    </citation>
    <scope>NUCLEOTIDE SEQUENCE</scope>
</reference>
<feature type="transmembrane region" description="Helical" evidence="2">
    <location>
        <begin position="199"/>
        <end position="225"/>
    </location>
</feature>
<keyword evidence="2" id="KW-0812">Transmembrane</keyword>
<accession>A0A0G4G904</accession>
<feature type="transmembrane region" description="Helical" evidence="2">
    <location>
        <begin position="296"/>
        <end position="319"/>
    </location>
</feature>
<name>A0A0G4G904_9ALVE</name>
<evidence type="ECO:0000256" key="2">
    <source>
        <dbReference type="SAM" id="Phobius"/>
    </source>
</evidence>
<sequence>MAAERDHFADLEGGNRNEGYSGDVNGGGPNSECQHPTGHGTDLKSKTPGTQQTTPIGVEGGASGSPPVGKAGHDNDKKKGGCRGVSSLVIFLLSVIVVALSACLFVDRHVIQIDVSAEDPNIEMSVSLLLDSMPGPDLYQGTGWTICYEGSGAVEKIAHTSYCSYLTCDVNLLGESAPFRDQACALSEWATSMHNNTPAIPIVVLTLACFTCLSSLAYSVYSCVIREESKLRGELQIYVMAIWCLLSAVVSGLSGYLMYASATTFNEFRVQASNGSLARVVGLGGPRNPTVEADNAFYVLAVGLFFSLVTVVCSFVLAVRACCCRRHS</sequence>
<dbReference type="EMBL" id="CDMZ01000994">
    <property type="protein sequence ID" value="CEM25344.1"/>
    <property type="molecule type" value="Genomic_DNA"/>
</dbReference>